<proteinExistence type="predicted"/>
<dbReference type="Proteomes" id="UP000501063">
    <property type="component" value="Plasmid pPniHBP1_1"/>
</dbReference>
<dbReference type="AlphaFoldDB" id="A0A6G6J816"/>
<evidence type="ECO:0000313" key="2">
    <source>
        <dbReference type="Proteomes" id="UP000501063"/>
    </source>
</evidence>
<keyword evidence="1" id="KW-0614">Plasmid</keyword>
<dbReference type="KEGG" id="pnt:G5B91_35125"/>
<name>A0A6G6J816_PSENT</name>
<gene>
    <name evidence="1" type="ORF">G5B91_35125</name>
</gene>
<geneLocation type="plasmid" evidence="2">
    <name>ppnihbp1_1</name>
</geneLocation>
<dbReference type="EMBL" id="CP049142">
    <property type="protein sequence ID" value="QIE91566.1"/>
    <property type="molecule type" value="Genomic_DNA"/>
</dbReference>
<dbReference type="RefSeq" id="WP_024764876.1">
    <property type="nucleotide sequence ID" value="NZ_CP049142.1"/>
</dbReference>
<protein>
    <submittedName>
        <fullName evidence="1">Uncharacterized protein</fullName>
    </submittedName>
</protein>
<organism evidence="1 2">
    <name type="scientific">Pseudomonas nitroreducens</name>
    <dbReference type="NCBI Taxonomy" id="46680"/>
    <lineage>
        <taxon>Bacteria</taxon>
        <taxon>Pseudomonadati</taxon>
        <taxon>Pseudomonadota</taxon>
        <taxon>Gammaproteobacteria</taxon>
        <taxon>Pseudomonadales</taxon>
        <taxon>Pseudomonadaceae</taxon>
        <taxon>Pseudomonas</taxon>
    </lineage>
</organism>
<sequence>METMLSNLNAISAARIRLRDLNMQELPQGIAWSCIVYLNGKRLGTIQDPGEDHPLSIGLDQSQVKAFAGALKQQGYKLNAEAARHIDADNDIEYLEQALPQMADEVEWFNKAKGLLKSNTLFRIKGDVAETFRVVLAPYSEKTQETLRQLYGDDLELILNIQLRGVSL</sequence>
<evidence type="ECO:0000313" key="1">
    <source>
        <dbReference type="EMBL" id="QIE91566.1"/>
    </source>
</evidence>
<accession>A0A6G6J816</accession>
<reference evidence="1 2" key="1">
    <citation type="submission" date="2020-02" db="EMBL/GenBank/DDBJ databases">
        <title>Integrative conjugative elements (ICEs) and plasmids drive adaptation of Pseudomonas nitroreducens strain HBP1 to wastewater environment.</title>
        <authorList>
            <person name="Sentchilo V."/>
            <person name="Carraro N."/>
            <person name="Bertelli C."/>
            <person name="van der Meer J.R."/>
        </authorList>
    </citation>
    <scope>NUCLEOTIDE SEQUENCE [LARGE SCALE GENOMIC DNA]</scope>
    <source>
        <strain evidence="1 2">HBP1</strain>
        <plasmid evidence="2">ppnihbp1_1</plasmid>
    </source>
</reference>